<evidence type="ECO:0000313" key="9">
    <source>
        <dbReference type="Proteomes" id="UP000281647"/>
    </source>
</evidence>
<keyword evidence="9" id="KW-1185">Reference proteome</keyword>
<evidence type="ECO:0000256" key="2">
    <source>
        <dbReference type="ARBA" id="ARBA00007430"/>
    </source>
</evidence>
<dbReference type="PANTHER" id="PTHR30250:SF10">
    <property type="entry name" value="LIPOPOLYSACCHARIDE BIOSYNTHESIS PROTEIN WZXC"/>
    <property type="match status" value="1"/>
</dbReference>
<dbReference type="AlphaFoldDB" id="A0A432VBM2"/>
<name>A0A432VBM2_9HYPH</name>
<sequence length="502" mass="54107">MADMLDGEAYETRPVKEGSRERISALAGSGLWNAASKVVSQTSQLAAFLAAASILSPTEFGYFAFGSAVAILLVVLAEAGWAEFVMKTDDRPETVNQVASASLVTGLAFTFIALAVAAIMHWYFQASMEATLLAMFSAWILPAALVTTYDGILVFRNRLRDQAIIRMTGEIVGLGVAIGGLLLGYGIFSLVASRLTTQLINLAGCTIALRWLPSFNLRRPFTFELFEFSRHILASRMVTFFRSYAATLAVGSFLGMAEAGYFRAAERIVAAFSELLGDPARMIGWIVFRRAIERETTDGKGTQLTQAGNTILTLLLAIAAPVYLGLPLVADGLVYFALGPEWQPAVIVICILSIKQLLLIPSYVTEPLLSVTGNVRHIPPISLLNGAVSVLLIVVLSPFGLLAVALGQSLAAVVALATTIWLQTRYGRLNWPQILRHSAFIVVAIAAMVAAVYGLTAFALTREFKPASTMALQILVGVVIYCGAMIVLKPASFRSFWLLRKG</sequence>
<dbReference type="EMBL" id="RKST01000001">
    <property type="protein sequence ID" value="RUM99567.1"/>
    <property type="molecule type" value="Genomic_DNA"/>
</dbReference>
<feature type="transmembrane region" description="Helical" evidence="7">
    <location>
        <begin position="309"/>
        <end position="330"/>
    </location>
</feature>
<comment type="similarity">
    <text evidence="2">Belongs to the polysaccharide synthase family.</text>
</comment>
<dbReference type="RefSeq" id="WP_128625806.1">
    <property type="nucleotide sequence ID" value="NZ_RKST01000001.1"/>
</dbReference>
<evidence type="ECO:0000256" key="5">
    <source>
        <dbReference type="ARBA" id="ARBA00022989"/>
    </source>
</evidence>
<comment type="caution">
    <text evidence="8">The sequence shown here is derived from an EMBL/GenBank/DDBJ whole genome shotgun (WGS) entry which is preliminary data.</text>
</comment>
<reference evidence="8 9" key="1">
    <citation type="submission" date="2018-11" db="EMBL/GenBank/DDBJ databases">
        <title>Pseudaminobacter arsenicus sp. nov., an arsenic-resistant bacterium isolated from arsenic-rich aquifers.</title>
        <authorList>
            <person name="Mu Y."/>
        </authorList>
    </citation>
    <scope>NUCLEOTIDE SEQUENCE [LARGE SCALE GENOMIC DNA]</scope>
    <source>
        <strain evidence="8 9">CB3</strain>
    </source>
</reference>
<feature type="transmembrane region" description="Helical" evidence="7">
    <location>
        <begin position="402"/>
        <end position="422"/>
    </location>
</feature>
<feature type="transmembrane region" description="Helical" evidence="7">
    <location>
        <begin position="342"/>
        <end position="365"/>
    </location>
</feature>
<feature type="transmembrane region" description="Helical" evidence="7">
    <location>
        <begin position="167"/>
        <end position="188"/>
    </location>
</feature>
<evidence type="ECO:0000256" key="3">
    <source>
        <dbReference type="ARBA" id="ARBA00022475"/>
    </source>
</evidence>
<feature type="transmembrane region" description="Helical" evidence="7">
    <location>
        <begin position="98"/>
        <end position="124"/>
    </location>
</feature>
<dbReference type="GO" id="GO:0005886">
    <property type="term" value="C:plasma membrane"/>
    <property type="evidence" value="ECO:0007669"/>
    <property type="project" value="UniProtKB-SubCell"/>
</dbReference>
<evidence type="ECO:0000256" key="4">
    <source>
        <dbReference type="ARBA" id="ARBA00022692"/>
    </source>
</evidence>
<evidence type="ECO:0000313" key="8">
    <source>
        <dbReference type="EMBL" id="RUM99567.1"/>
    </source>
</evidence>
<feature type="transmembrane region" description="Helical" evidence="7">
    <location>
        <begin position="434"/>
        <end position="458"/>
    </location>
</feature>
<dbReference type="PANTHER" id="PTHR30250">
    <property type="entry name" value="PST FAMILY PREDICTED COLANIC ACID TRANSPORTER"/>
    <property type="match status" value="1"/>
</dbReference>
<keyword evidence="6 7" id="KW-0472">Membrane</keyword>
<protein>
    <submittedName>
        <fullName evidence="8">Polysaccharide biosynthesis protein</fullName>
    </submittedName>
</protein>
<dbReference type="InterPro" id="IPR050833">
    <property type="entry name" value="Poly_Biosynth_Transport"/>
</dbReference>
<evidence type="ECO:0000256" key="7">
    <source>
        <dbReference type="SAM" id="Phobius"/>
    </source>
</evidence>
<dbReference type="Proteomes" id="UP000281647">
    <property type="component" value="Unassembled WGS sequence"/>
</dbReference>
<feature type="transmembrane region" description="Helical" evidence="7">
    <location>
        <begin position="130"/>
        <end position="155"/>
    </location>
</feature>
<accession>A0A432VBM2</accession>
<gene>
    <name evidence="8" type="ORF">EET67_01330</name>
</gene>
<comment type="subcellular location">
    <subcellularLocation>
        <location evidence="1">Cell membrane</location>
        <topology evidence="1">Multi-pass membrane protein</topology>
    </subcellularLocation>
</comment>
<feature type="transmembrane region" description="Helical" evidence="7">
    <location>
        <begin position="62"/>
        <end position="86"/>
    </location>
</feature>
<evidence type="ECO:0000256" key="6">
    <source>
        <dbReference type="ARBA" id="ARBA00023136"/>
    </source>
</evidence>
<keyword evidence="3" id="KW-1003">Cell membrane</keyword>
<feature type="transmembrane region" description="Helical" evidence="7">
    <location>
        <begin position="377"/>
        <end position="396"/>
    </location>
</feature>
<keyword evidence="5 7" id="KW-1133">Transmembrane helix</keyword>
<feature type="transmembrane region" description="Helical" evidence="7">
    <location>
        <begin position="233"/>
        <end position="256"/>
    </location>
</feature>
<feature type="transmembrane region" description="Helical" evidence="7">
    <location>
        <begin position="470"/>
        <end position="488"/>
    </location>
</feature>
<organism evidence="8 9">
    <name type="scientific">Borborobacter arsenicus</name>
    <dbReference type="NCBI Taxonomy" id="1851146"/>
    <lineage>
        <taxon>Bacteria</taxon>
        <taxon>Pseudomonadati</taxon>
        <taxon>Pseudomonadota</taxon>
        <taxon>Alphaproteobacteria</taxon>
        <taxon>Hyphomicrobiales</taxon>
        <taxon>Phyllobacteriaceae</taxon>
        <taxon>Borborobacter</taxon>
    </lineage>
</organism>
<dbReference type="OrthoDB" id="7840749at2"/>
<keyword evidence="4 7" id="KW-0812">Transmembrane</keyword>
<evidence type="ECO:0000256" key="1">
    <source>
        <dbReference type="ARBA" id="ARBA00004651"/>
    </source>
</evidence>
<proteinExistence type="inferred from homology"/>
<dbReference type="Pfam" id="PF13440">
    <property type="entry name" value="Polysacc_synt_3"/>
    <property type="match status" value="1"/>
</dbReference>